<dbReference type="InterPro" id="IPR003886">
    <property type="entry name" value="NIDO_dom"/>
</dbReference>
<evidence type="ECO:0008006" key="12">
    <source>
        <dbReference type="Google" id="ProtNLM"/>
    </source>
</evidence>
<dbReference type="PROSITE" id="PS51220">
    <property type="entry name" value="NIDO"/>
    <property type="match status" value="1"/>
</dbReference>
<dbReference type="SMART" id="SM00539">
    <property type="entry name" value="NIDO"/>
    <property type="match status" value="1"/>
</dbReference>
<keyword evidence="4" id="KW-1015">Disulfide bond</keyword>
<comment type="caution">
    <text evidence="10">The sequence shown here is derived from an EMBL/GenBank/DDBJ whole genome shotgun (WGS) entry which is preliminary data.</text>
</comment>
<evidence type="ECO:0000256" key="1">
    <source>
        <dbReference type="ARBA" id="ARBA00004370"/>
    </source>
</evidence>
<dbReference type="SMART" id="SM00216">
    <property type="entry name" value="VWD"/>
    <property type="match status" value="4"/>
</dbReference>
<feature type="domain" description="ZP" evidence="7">
    <location>
        <begin position="1784"/>
        <end position="2035"/>
    </location>
</feature>
<evidence type="ECO:0000256" key="3">
    <source>
        <dbReference type="ARBA" id="ARBA00023136"/>
    </source>
</evidence>
<comment type="subcellular location">
    <subcellularLocation>
        <location evidence="1">Membrane</location>
    </subcellularLocation>
</comment>
<dbReference type="PANTHER" id="PTHR46160">
    <property type="entry name" value="ALPHA-TECTORIN-RELATED"/>
    <property type="match status" value="1"/>
</dbReference>
<evidence type="ECO:0000259" key="8">
    <source>
        <dbReference type="PROSITE" id="PS51220"/>
    </source>
</evidence>
<dbReference type="Pfam" id="PF06119">
    <property type="entry name" value="NIDO"/>
    <property type="match status" value="1"/>
</dbReference>
<dbReference type="CDD" id="cd19941">
    <property type="entry name" value="TIL"/>
    <property type="match status" value="3"/>
</dbReference>
<feature type="domain" description="NIDO" evidence="8">
    <location>
        <begin position="101"/>
        <end position="253"/>
    </location>
</feature>
<dbReference type="GO" id="GO:0007160">
    <property type="term" value="P:cell-matrix adhesion"/>
    <property type="evidence" value="ECO:0007669"/>
    <property type="project" value="InterPro"/>
</dbReference>
<gene>
    <name evidence="10" type="ORF">NDU88_010601</name>
</gene>
<dbReference type="InterPro" id="IPR052749">
    <property type="entry name" value="Alpha-tectorin"/>
</dbReference>
<dbReference type="EMBL" id="JANPWB010000011">
    <property type="protein sequence ID" value="KAJ1132275.1"/>
    <property type="molecule type" value="Genomic_DNA"/>
</dbReference>
<evidence type="ECO:0000256" key="2">
    <source>
        <dbReference type="ARBA" id="ARBA00022729"/>
    </source>
</evidence>
<accession>A0AAV7Q2P3</accession>
<proteinExistence type="predicted"/>
<dbReference type="Pfam" id="PF00100">
    <property type="entry name" value="Zona_pellucida"/>
    <property type="match status" value="1"/>
</dbReference>
<keyword evidence="5" id="KW-0325">Glycoprotein</keyword>
<dbReference type="InterPro" id="IPR001846">
    <property type="entry name" value="VWF_type-D"/>
</dbReference>
<reference evidence="10" key="1">
    <citation type="journal article" date="2022" name="bioRxiv">
        <title>Sequencing and chromosome-scale assembly of the giantPleurodeles waltlgenome.</title>
        <authorList>
            <person name="Brown T."/>
            <person name="Elewa A."/>
            <person name="Iarovenko S."/>
            <person name="Subramanian E."/>
            <person name="Araus A.J."/>
            <person name="Petzold A."/>
            <person name="Susuki M."/>
            <person name="Suzuki K.-i.T."/>
            <person name="Hayashi T."/>
            <person name="Toyoda A."/>
            <person name="Oliveira C."/>
            <person name="Osipova E."/>
            <person name="Leigh N.D."/>
            <person name="Simon A."/>
            <person name="Yun M.H."/>
        </authorList>
    </citation>
    <scope>NUCLEOTIDE SEQUENCE</scope>
    <source>
        <strain evidence="10">20211129_DDA</strain>
        <tissue evidence="10">Liver</tissue>
    </source>
</reference>
<feature type="signal peptide" evidence="6">
    <location>
        <begin position="1"/>
        <end position="21"/>
    </location>
</feature>
<sequence>MVECHVPLLLLALAWPQMSQAMGESASILYPYGLEHGDLATPKRDDGSSPEIFTTLNITFMNHTYGSIYVNNNGHISFKEPVPSYRPSPFPLTDVCPLIAILWADINNVLQGVISYRQSQVPELLQNVTYSIQRSYPHLAFNACWAFLATWDQVGYYGSNSSKVNTFQVVLTTDGNLTFTIFNYYDIQWTSGRSTGGDRNNGLGGIPAQAGLCGGDRRHYYNIPSFMTPDILHIGSTSNVNMPGRWVFRVDQLFLPNGCIFKGEFIPHGTTFWNSNTCIMQCQCTAHSDIDCHRQPCAPNELCQPSSGYHLCQPASYKTCTVSGGFHFTTFDDRFFHLPGTCSFILSSLCWDTPHLTPFTVIAKMEESRFTSRAWPVLVKVIVYEHELMLPAGRPGYILVNGVRSLIPAHFLDGKVAVFQSGFMITVHIDFGIVVSFDGLYHVTTTIPQSYFNFTCGLCGTPKRDPSNDLQTRNGSQDASLQIFAKTWRELSNNSSECQIYPVVPACSEKWKRTYSTSAYCGIIAEPKGPFSECTQALPSHNFLGSCVQELCASNGTREVLCHVLTSYVQQCQAANITVQDWRKKEFCEATCPKDSVYYLCGTACPATCTDPEAPQFCTQPCRESCLCKPHFILSAGVCVPVERCGCTLAGHYYKLGNEVLLGDHCTRKCTCRAPSRTMECEGHSCGTYETCSVVDTVRSCHPAPNGTCRLWGDLDYHTYDGLNYTYHGACRYTLTMTCGQVGPLRDFSVEVENLGRTTPGASWAQLVEVQAYGHRITISASSSGNVQVNGSTWDLPISLLSGLLQVNLIGSAVVVEAAFGIVVSYELTQYVVEVTVPGAYSGAVCGLCGDFNGIRDDDLRGPSGSVMEDVAHFVKSWQVSAYTSICAITNRVPACSVENVAFYFSKRRCGVITDPKGPFSRCDGGRDNITILADCVYNMCVTGDVKRTFCSMIQSFAQQCQRQGNTIQQWRERTECEMKCPKENTHYELCGSSCPAACSNHSVTSRCPVPCEEGCQCDHGFVLNGTDCIHLRQCGCTYNNRHYLAGETWRGIDCLTICRCNETTSKAHCSSAMCAQEEDCVDTDGVFECRVPPEGNCQASRGTHYSTFDGTVYSFWSNCTYILSELCAPSDSLTFFSVEVKNNNWVNGVSATTTVSVRAKGYLITLERGSVKVDGVSVTLPISMNGGDLIVYKSENNMVLKSKFGLTVIYNTFTILVNLHSRYRNKTCGLCGNFNGDASDDFATQNGTLSNDTSQFVISWKVGGGLECSEGFKGTCPVCQNEEQFNSNFFCSIIKDPSGPFSLCHQHIDPNQYFSRCLNENYLMGGDNITLCFSIWTYAAACQTANVTISQWRNESFCALACPEHSHYDLCGGLSQATCATSILGGHCTSACSEGCFCNQGYLRSGDDCVPATHCGCEHQGRYYKVGDLVWLSGCTQRCRCDPRGALHCVAATCNPGQSCVVQNGRLGCFSAWATCSVIGDPHYITYDGALAHFQGTCAYEVTRTCRNTSNFSFRIIAENRNRRSPNVTVVSHVEVQLKDKVSEINVTIRGSKGAQVNGEWTTLPNNLGALAHISKVGNMLVLSTSKGMEVRYRAGILFIRVNRVHQGQLCGMCGNFNWDPDDDKVLPTGELSRDDSEFGSSWRSEISPERCRGEAALPSVCQSPHGSDKSCDILINHSGPFAECHWHEDPAPFYTSCKYDICHHGLEDGMLCEAVASYEEVCKLHGVTVPPWQALVQCQEDPCEALMCTGSEWCGQLNGEFGCFCYDDYDDHQKANYNIVLSCAGRQSQVSLSRCLLFTDAIQLNSLHLEDERCTGTVFDDRLLFTFDSVRRACGTQVEVNITHTTYINLIQGHNEDGGAVRRPSVHLPFSCTYPLTINLIPPTGGTPVQAIVSTKLPDDHKFYKTTMLLYQDPKYSQHFTQTPTQLRVDNTVYVGLSAAGANPTLFVLTLAECWATASEDSSSGVRWDLITNQCPNPRDGQLVIEEDGVSTIGRFSFSVFKVIAQTKQVYLHCKVQLCRIQEVACTRICGRSQVTVTEREEKSPTMTIGPIQCLDERNVPAGVQAQGSTMWRSLSFSLLLQCVFALLG</sequence>
<dbReference type="InterPro" id="IPR014853">
    <property type="entry name" value="VWF/SSPO/ZAN-like_Cys-rich_dom"/>
</dbReference>
<evidence type="ECO:0000256" key="6">
    <source>
        <dbReference type="SAM" id="SignalP"/>
    </source>
</evidence>
<evidence type="ECO:0000259" key="7">
    <source>
        <dbReference type="PROSITE" id="PS51034"/>
    </source>
</evidence>
<feature type="domain" description="VWFD" evidence="9">
    <location>
        <begin position="1475"/>
        <end position="1654"/>
    </location>
</feature>
<dbReference type="InterPro" id="IPR025615">
    <property type="entry name" value="TILa_dom"/>
</dbReference>
<evidence type="ECO:0000256" key="5">
    <source>
        <dbReference type="ARBA" id="ARBA00023180"/>
    </source>
</evidence>
<dbReference type="Pfam" id="PF08742">
    <property type="entry name" value="C8"/>
    <property type="match status" value="4"/>
</dbReference>
<dbReference type="InterPro" id="IPR036084">
    <property type="entry name" value="Ser_inhib-like_sf"/>
</dbReference>
<organism evidence="10 11">
    <name type="scientific">Pleurodeles waltl</name>
    <name type="common">Iberian ribbed newt</name>
    <dbReference type="NCBI Taxonomy" id="8319"/>
    <lineage>
        <taxon>Eukaryota</taxon>
        <taxon>Metazoa</taxon>
        <taxon>Chordata</taxon>
        <taxon>Craniata</taxon>
        <taxon>Vertebrata</taxon>
        <taxon>Euteleostomi</taxon>
        <taxon>Amphibia</taxon>
        <taxon>Batrachia</taxon>
        <taxon>Caudata</taxon>
        <taxon>Salamandroidea</taxon>
        <taxon>Salamandridae</taxon>
        <taxon>Pleurodelinae</taxon>
        <taxon>Pleurodeles</taxon>
    </lineage>
</organism>
<evidence type="ECO:0000313" key="11">
    <source>
        <dbReference type="Proteomes" id="UP001066276"/>
    </source>
</evidence>
<dbReference type="InterPro" id="IPR042235">
    <property type="entry name" value="ZP-C_dom"/>
</dbReference>
<protein>
    <recommendedName>
        <fullName evidence="12">Alpha-tectorin</fullName>
    </recommendedName>
</protein>
<feature type="domain" description="VWFD" evidence="9">
    <location>
        <begin position="707"/>
        <end position="888"/>
    </location>
</feature>
<dbReference type="Gene3D" id="2.10.25.10">
    <property type="entry name" value="Laminin"/>
    <property type="match status" value="3"/>
</dbReference>
<keyword evidence="11" id="KW-1185">Reference proteome</keyword>
<dbReference type="SUPFAM" id="SSF57567">
    <property type="entry name" value="Serine protease inhibitors"/>
    <property type="match status" value="3"/>
</dbReference>
<dbReference type="Gene3D" id="2.60.40.4100">
    <property type="entry name" value="Zona pellucida, ZP-C domain"/>
    <property type="match status" value="1"/>
</dbReference>
<dbReference type="Proteomes" id="UP001066276">
    <property type="component" value="Chromosome 7"/>
</dbReference>
<dbReference type="PROSITE" id="PS51233">
    <property type="entry name" value="VWFD"/>
    <property type="match status" value="4"/>
</dbReference>
<dbReference type="Pfam" id="PF12714">
    <property type="entry name" value="TILa"/>
    <property type="match status" value="2"/>
</dbReference>
<evidence type="ECO:0000259" key="9">
    <source>
        <dbReference type="PROSITE" id="PS51233"/>
    </source>
</evidence>
<dbReference type="SMART" id="SM00832">
    <property type="entry name" value="C8"/>
    <property type="match status" value="4"/>
</dbReference>
<name>A0AAV7Q2P3_PLEWA</name>
<feature type="domain" description="VWFD" evidence="9">
    <location>
        <begin position="318"/>
        <end position="499"/>
    </location>
</feature>
<dbReference type="InterPro" id="IPR002919">
    <property type="entry name" value="TIL_dom"/>
</dbReference>
<dbReference type="Pfam" id="PF01826">
    <property type="entry name" value="TIL"/>
    <property type="match status" value="3"/>
</dbReference>
<dbReference type="Gene3D" id="2.60.40.3210">
    <property type="entry name" value="Zona pellucida, ZP-N domain"/>
    <property type="match status" value="1"/>
</dbReference>
<dbReference type="PANTHER" id="PTHR46160:SF9">
    <property type="entry name" value="PROTEIN PRY2-RELATED"/>
    <property type="match status" value="1"/>
</dbReference>
<dbReference type="SMART" id="SM00241">
    <property type="entry name" value="ZP"/>
    <property type="match status" value="1"/>
</dbReference>
<dbReference type="InterPro" id="IPR001507">
    <property type="entry name" value="ZP_dom"/>
</dbReference>
<dbReference type="InterPro" id="IPR055355">
    <property type="entry name" value="ZP-C"/>
</dbReference>
<dbReference type="FunFam" id="2.10.25.10:FF:000055">
    <property type="entry name" value="alpha-tectorin isoform X1"/>
    <property type="match status" value="2"/>
</dbReference>
<evidence type="ECO:0000313" key="10">
    <source>
        <dbReference type="EMBL" id="KAJ1132275.1"/>
    </source>
</evidence>
<dbReference type="Pfam" id="PF00094">
    <property type="entry name" value="VWD"/>
    <property type="match status" value="4"/>
</dbReference>
<keyword evidence="3" id="KW-0472">Membrane</keyword>
<keyword evidence="2 6" id="KW-0732">Signal</keyword>
<dbReference type="PROSITE" id="PS51034">
    <property type="entry name" value="ZP_2"/>
    <property type="match status" value="1"/>
</dbReference>
<evidence type="ECO:0000256" key="4">
    <source>
        <dbReference type="ARBA" id="ARBA00023157"/>
    </source>
</evidence>
<feature type="chain" id="PRO_5043753718" description="Alpha-tectorin" evidence="6">
    <location>
        <begin position="22"/>
        <end position="2091"/>
    </location>
</feature>
<feature type="domain" description="VWFD" evidence="9">
    <location>
        <begin position="1096"/>
        <end position="1270"/>
    </location>
</feature>
<dbReference type="GO" id="GO:0016020">
    <property type="term" value="C:membrane"/>
    <property type="evidence" value="ECO:0007669"/>
    <property type="project" value="UniProtKB-SubCell"/>
</dbReference>